<dbReference type="InterPro" id="IPR052337">
    <property type="entry name" value="SAT4-like"/>
</dbReference>
<keyword evidence="2 6" id="KW-0812">Transmembrane</keyword>
<dbReference type="PANTHER" id="PTHR33048">
    <property type="entry name" value="PTH11-LIKE INTEGRAL MEMBRANE PROTEIN (AFU_ORTHOLOGUE AFUA_5G11245)"/>
    <property type="match status" value="1"/>
</dbReference>
<sequence>MSLTVFVTAVRLLAVLLSTFTLIGAHFGLGSHGWQLSKSPCDAAFVHKTKRITQSLYLCYVAYATALTLVKLSLIASYLRIFPIRGFRRFLHATGILVVALWFVSVLGTVFECVPLVSAWDYTIPPQRCINLLAFYYSVGGVGIITDIVLWFAPLPIFWGMNMRARERIMVCGLFGFGFFTCIASILRFSQLHGLRTKDITYTSVPTLNWSIAEVSTAIICTC</sequence>
<evidence type="ECO:0000256" key="6">
    <source>
        <dbReference type="SAM" id="Phobius"/>
    </source>
</evidence>
<evidence type="ECO:0000259" key="7">
    <source>
        <dbReference type="Pfam" id="PF20684"/>
    </source>
</evidence>
<protein>
    <recommendedName>
        <fullName evidence="7">Rhodopsin domain-containing protein</fullName>
    </recommendedName>
</protein>
<dbReference type="InterPro" id="IPR049326">
    <property type="entry name" value="Rhodopsin_dom_fungi"/>
</dbReference>
<dbReference type="GO" id="GO:0016020">
    <property type="term" value="C:membrane"/>
    <property type="evidence" value="ECO:0007669"/>
    <property type="project" value="UniProtKB-SubCell"/>
</dbReference>
<evidence type="ECO:0000256" key="4">
    <source>
        <dbReference type="ARBA" id="ARBA00023136"/>
    </source>
</evidence>
<feature type="transmembrane region" description="Helical" evidence="6">
    <location>
        <begin position="169"/>
        <end position="189"/>
    </location>
</feature>
<evidence type="ECO:0000256" key="5">
    <source>
        <dbReference type="ARBA" id="ARBA00038359"/>
    </source>
</evidence>
<accession>A0A9P7AXH5</accession>
<proteinExistence type="inferred from homology"/>
<dbReference type="EMBL" id="VNKQ01000009">
    <property type="protein sequence ID" value="KAG0649035.1"/>
    <property type="molecule type" value="Genomic_DNA"/>
</dbReference>
<name>A0A9P7AXH5_9HELO</name>
<gene>
    <name evidence="8" type="ORF">D0Z07_5041</name>
</gene>
<keyword evidence="9" id="KW-1185">Reference proteome</keyword>
<dbReference type="AlphaFoldDB" id="A0A9P7AXH5"/>
<keyword evidence="4 6" id="KW-0472">Membrane</keyword>
<feature type="transmembrane region" description="Helical" evidence="6">
    <location>
        <begin position="54"/>
        <end position="78"/>
    </location>
</feature>
<feature type="transmembrane region" description="Helical" evidence="6">
    <location>
        <begin position="135"/>
        <end position="157"/>
    </location>
</feature>
<evidence type="ECO:0000256" key="2">
    <source>
        <dbReference type="ARBA" id="ARBA00022692"/>
    </source>
</evidence>
<comment type="subcellular location">
    <subcellularLocation>
        <location evidence="1">Membrane</location>
        <topology evidence="1">Multi-pass membrane protein</topology>
    </subcellularLocation>
</comment>
<feature type="non-terminal residue" evidence="8">
    <location>
        <position position="1"/>
    </location>
</feature>
<evidence type="ECO:0000256" key="3">
    <source>
        <dbReference type="ARBA" id="ARBA00022989"/>
    </source>
</evidence>
<evidence type="ECO:0000313" key="8">
    <source>
        <dbReference type="EMBL" id="KAG0649035.1"/>
    </source>
</evidence>
<feature type="domain" description="Rhodopsin" evidence="7">
    <location>
        <begin position="10"/>
        <end position="223"/>
    </location>
</feature>
<dbReference type="PANTHER" id="PTHR33048:SF131">
    <property type="entry name" value="INTEGRAL MEMBRANE PROTEIN"/>
    <property type="match status" value="1"/>
</dbReference>
<reference evidence="8" key="1">
    <citation type="submission" date="2019-07" db="EMBL/GenBank/DDBJ databases">
        <title>Hyphodiscus hymeniophilus genome sequencing and assembly.</title>
        <authorList>
            <person name="Kramer G."/>
            <person name="Nodwell J."/>
        </authorList>
    </citation>
    <scope>NUCLEOTIDE SEQUENCE</scope>
    <source>
        <strain evidence="8">ATCC 34498</strain>
    </source>
</reference>
<organism evidence="8 9">
    <name type="scientific">Hyphodiscus hymeniophilus</name>
    <dbReference type="NCBI Taxonomy" id="353542"/>
    <lineage>
        <taxon>Eukaryota</taxon>
        <taxon>Fungi</taxon>
        <taxon>Dikarya</taxon>
        <taxon>Ascomycota</taxon>
        <taxon>Pezizomycotina</taxon>
        <taxon>Leotiomycetes</taxon>
        <taxon>Helotiales</taxon>
        <taxon>Hyphodiscaceae</taxon>
        <taxon>Hyphodiscus</taxon>
    </lineage>
</organism>
<dbReference type="Pfam" id="PF20684">
    <property type="entry name" value="Fung_rhodopsin"/>
    <property type="match status" value="1"/>
</dbReference>
<dbReference type="OrthoDB" id="5429740at2759"/>
<feature type="transmembrane region" description="Helical" evidence="6">
    <location>
        <begin position="90"/>
        <end position="111"/>
    </location>
</feature>
<comment type="caution">
    <text evidence="8">The sequence shown here is derived from an EMBL/GenBank/DDBJ whole genome shotgun (WGS) entry which is preliminary data.</text>
</comment>
<comment type="similarity">
    <text evidence="5">Belongs to the SAT4 family.</text>
</comment>
<evidence type="ECO:0000313" key="9">
    <source>
        <dbReference type="Proteomes" id="UP000785200"/>
    </source>
</evidence>
<evidence type="ECO:0000256" key="1">
    <source>
        <dbReference type="ARBA" id="ARBA00004141"/>
    </source>
</evidence>
<dbReference type="Proteomes" id="UP000785200">
    <property type="component" value="Unassembled WGS sequence"/>
</dbReference>
<keyword evidence="3 6" id="KW-1133">Transmembrane helix</keyword>